<dbReference type="AlphaFoldDB" id="A0A915BG87"/>
<evidence type="ECO:0000313" key="2">
    <source>
        <dbReference type="WBParaSite" id="PgR039_g017_t01"/>
    </source>
</evidence>
<keyword evidence="1" id="KW-1185">Reference proteome</keyword>
<sequence>AYAQFGTLLLNGRHFFLLLKRFLISPRIFFRIFYSKYNSSRLPPTNSFDFEFQMILEHHSSKVSVIQLCLKLKCRLCAIPVSTERCASSRELLQAFGLVSSHQFTSWILFAIFSLPID</sequence>
<accession>A0A915BG87</accession>
<evidence type="ECO:0000313" key="1">
    <source>
        <dbReference type="Proteomes" id="UP000887569"/>
    </source>
</evidence>
<dbReference type="Proteomes" id="UP000887569">
    <property type="component" value="Unplaced"/>
</dbReference>
<protein>
    <submittedName>
        <fullName evidence="2">Uncharacterized protein</fullName>
    </submittedName>
</protein>
<proteinExistence type="predicted"/>
<organism evidence="1 2">
    <name type="scientific">Parascaris univalens</name>
    <name type="common">Nematode worm</name>
    <dbReference type="NCBI Taxonomy" id="6257"/>
    <lineage>
        <taxon>Eukaryota</taxon>
        <taxon>Metazoa</taxon>
        <taxon>Ecdysozoa</taxon>
        <taxon>Nematoda</taxon>
        <taxon>Chromadorea</taxon>
        <taxon>Rhabditida</taxon>
        <taxon>Spirurina</taxon>
        <taxon>Ascaridomorpha</taxon>
        <taxon>Ascaridoidea</taxon>
        <taxon>Ascarididae</taxon>
        <taxon>Parascaris</taxon>
    </lineage>
</organism>
<name>A0A915BG87_PARUN</name>
<dbReference type="WBParaSite" id="PgR039_g017_t01">
    <property type="protein sequence ID" value="PgR039_g017_t01"/>
    <property type="gene ID" value="PgR039_g017"/>
</dbReference>
<reference evidence="2" key="1">
    <citation type="submission" date="2022-11" db="UniProtKB">
        <authorList>
            <consortium name="WormBaseParasite"/>
        </authorList>
    </citation>
    <scope>IDENTIFICATION</scope>
</reference>